<evidence type="ECO:0000259" key="2">
    <source>
        <dbReference type="SMART" id="SM00955"/>
    </source>
</evidence>
<dbReference type="GO" id="GO:0003723">
    <property type="term" value="F:RNA binding"/>
    <property type="evidence" value="ECO:0007669"/>
    <property type="project" value="InterPro"/>
</dbReference>
<dbReference type="VEuPathDB" id="FungiDB:LCOR_05120.1"/>
<dbReference type="PANTHER" id="PTHR23355">
    <property type="entry name" value="RIBONUCLEASE"/>
    <property type="match status" value="1"/>
</dbReference>
<dbReference type="STRING" id="1263082.A0A068RW13"/>
<dbReference type="SUPFAM" id="SSF50249">
    <property type="entry name" value="Nucleic acid-binding proteins"/>
    <property type="match status" value="1"/>
</dbReference>
<name>A0A068RW13_9FUNG</name>
<evidence type="ECO:0000313" key="3">
    <source>
        <dbReference type="EMBL" id="CDH53807.1"/>
    </source>
</evidence>
<dbReference type="GO" id="GO:0000175">
    <property type="term" value="F:3'-5'-RNA exonuclease activity"/>
    <property type="evidence" value="ECO:0007669"/>
    <property type="project" value="TreeGrafter"/>
</dbReference>
<evidence type="ECO:0000256" key="1">
    <source>
        <dbReference type="SAM" id="MobiDB-lite"/>
    </source>
</evidence>
<protein>
    <submittedName>
        <fullName evidence="3">Ribonuclease</fullName>
    </submittedName>
</protein>
<dbReference type="PANTHER" id="PTHR23355:SF65">
    <property type="entry name" value="EXORIBONUCLEASE CYT-4, PUTATIVE (AFU_ORTHOLOGUE AFUA_7G01550)-RELATED"/>
    <property type="match status" value="1"/>
</dbReference>
<gene>
    <name evidence="3" type="ORF">LCOR_05120.1</name>
</gene>
<dbReference type="OrthoDB" id="2285229at2759"/>
<accession>A0A068RW13</accession>
<feature type="domain" description="RNB" evidence="2">
    <location>
        <begin position="421"/>
        <end position="791"/>
    </location>
</feature>
<dbReference type="InterPro" id="IPR001900">
    <property type="entry name" value="RNase_II/R"/>
</dbReference>
<comment type="caution">
    <text evidence="3">The sequence shown here is derived from an EMBL/GenBank/DDBJ whole genome shotgun (WGS) entry which is preliminary data.</text>
</comment>
<dbReference type="Pfam" id="PF00773">
    <property type="entry name" value="RNB"/>
    <property type="match status" value="1"/>
</dbReference>
<dbReference type="GO" id="GO:0006402">
    <property type="term" value="P:mRNA catabolic process"/>
    <property type="evidence" value="ECO:0007669"/>
    <property type="project" value="TreeGrafter"/>
</dbReference>
<dbReference type="AlphaFoldDB" id="A0A068RW13"/>
<reference evidence="3" key="1">
    <citation type="submission" date="2013-08" db="EMBL/GenBank/DDBJ databases">
        <title>Gene expansion shapes genome architecture in the human pathogen Lichtheimia corymbifera: an evolutionary genomics analysis in the ancient terrestrial Mucorales (Mucoromycotina).</title>
        <authorList>
            <person name="Schwartze V.U."/>
            <person name="Winter S."/>
            <person name="Shelest E."/>
            <person name="Marcet-Houben M."/>
            <person name="Horn F."/>
            <person name="Wehner S."/>
            <person name="Hoffmann K."/>
            <person name="Riege K."/>
            <person name="Sammeth M."/>
            <person name="Nowrousian M."/>
            <person name="Valiante V."/>
            <person name="Linde J."/>
            <person name="Jacobsen I.D."/>
            <person name="Marz M."/>
            <person name="Brakhage A.A."/>
            <person name="Gabaldon T."/>
            <person name="Bocker S."/>
            <person name="Voigt K."/>
        </authorList>
    </citation>
    <scope>NUCLEOTIDE SEQUENCE [LARGE SCALE GENOMIC DNA]</scope>
    <source>
        <strain evidence="3">FSU 9682</strain>
    </source>
</reference>
<proteinExistence type="predicted"/>
<dbReference type="GO" id="GO:0000932">
    <property type="term" value="C:P-body"/>
    <property type="evidence" value="ECO:0007669"/>
    <property type="project" value="TreeGrafter"/>
</dbReference>
<sequence length="907" mass="103207">MWQRVLLQQRSITCRLPLVAATRAPRSFIRSRHAAAKIPLSSASKSKADTQEEPPFDDDNAVPVSPLEEPKIEIPSPPIPTTAIQPRDYVEIFTKDSQWSGVVVNERAISGRRQILTVMLRNGRELEFMSEDVLFRLPNFQKGDQPASFESRMIFDYQKSIQLKKGLSLRGLNRIYKHFIAQADSKEDDLKVTLEEMARVAFGLKQEQQVSSEQLHITFLHLANDPLHFIPTRNVRSTQEWLLRSEQGTREISSLVDAIRRRDKSYTGFLERASHLIRLYEELSHQSLGTVKDTKPFHHIHFTKQDARFVNFVADWVKSSDSALKSPHDVYAPTILKALGCYKEDIFVDKSLAMRFLKQVGMLKPWDNLFLFQNASFVDEFLWSDRARKTQEELDGYAKAFLEGQADRAGFYARDPCDSKRHDFGKLPVYTVDDPFAKEIDDGVSIERIPGSEDTCWLHIHIADPTAFIPPDHPMQPLMQQRVQTLYMPEMHVSMLPSVLGELKFSLGETAHTLRDGSQYAFSFSAKLDTRDGSILDWHVRPSVVHKVHKIYYDDLDTLLAPHAPTVSDPHIDLNTSFVHPHDNNNAVQQQQQPAKTTTVPKEAEKDLIDIYKLTRTHQLARIRNGALNFIRPAPMIMLDDAPLQLPRLEFNGKPRYATKMPTLRLSLDRSAVSPARQMVAETMILGGRVVSQCARENGLDIPHRTQTWRPEDDAELRQEMLDARDPDTGMLPMQRMLNYMSLLPPAMATTTPGLPHVLMGIQDGYVKATSPLRRYMDMLVHWQLKAHVLGTKAPFDNDTLMTLVPQLEAREKRLLAWQQRSIGCWVQQLVSRLPSDTLWTCMVNRPNALTRSDLGASMESASVTILELGVRARLANLNQSLQVGQVVKARTIKNDLAQGHLDLQLV</sequence>
<dbReference type="InterPro" id="IPR050180">
    <property type="entry name" value="RNR_Ribonuclease"/>
</dbReference>
<organism evidence="3 4">
    <name type="scientific">Lichtheimia corymbifera JMRC:FSU:9682</name>
    <dbReference type="NCBI Taxonomy" id="1263082"/>
    <lineage>
        <taxon>Eukaryota</taxon>
        <taxon>Fungi</taxon>
        <taxon>Fungi incertae sedis</taxon>
        <taxon>Mucoromycota</taxon>
        <taxon>Mucoromycotina</taxon>
        <taxon>Mucoromycetes</taxon>
        <taxon>Mucorales</taxon>
        <taxon>Lichtheimiaceae</taxon>
        <taxon>Lichtheimia</taxon>
    </lineage>
</organism>
<keyword evidence="4" id="KW-1185">Reference proteome</keyword>
<dbReference type="Proteomes" id="UP000027586">
    <property type="component" value="Unassembled WGS sequence"/>
</dbReference>
<feature type="compositionally biased region" description="Acidic residues" evidence="1">
    <location>
        <begin position="51"/>
        <end position="60"/>
    </location>
</feature>
<dbReference type="EMBL" id="CBTN010000019">
    <property type="protein sequence ID" value="CDH53807.1"/>
    <property type="molecule type" value="Genomic_DNA"/>
</dbReference>
<evidence type="ECO:0000313" key="4">
    <source>
        <dbReference type="Proteomes" id="UP000027586"/>
    </source>
</evidence>
<dbReference type="SMART" id="SM00955">
    <property type="entry name" value="RNB"/>
    <property type="match status" value="1"/>
</dbReference>
<dbReference type="InterPro" id="IPR012340">
    <property type="entry name" value="NA-bd_OB-fold"/>
</dbReference>
<feature type="region of interest" description="Disordered" evidence="1">
    <location>
        <begin position="39"/>
        <end position="61"/>
    </location>
</feature>